<sequence>MKHLIDNLKIWQKLLLIVFPLAIALIILFFLFLHEMKRFSDISRLERKGLEFQVPIRRLLDLIIERRGLGHLIILGDKTKIESFNKVSGLIDETVKKIKSVNAQYETSFEPNDFCFRLEKDWLILKNTNVLTSATANHELSQKLFETNYLFLTFVEDNAKLTLDYEMNMHSIYNISVLHLPPLINIINRMRARGVNITFNQKMTKDDHAFFVENYWLAKTSISESNSLLAKISFEDPKLQNKISALKENFAQIENYLRVVNREFILSDKPNFTYEDFFKLSSNSLGQIFFIFDFLQEVGKTRLGERIEELENRRNLYIMLLILLLFISSVMSYLLISSITKQLNAIGSSMRQIVHNKDLTVTIGIHSDNEIGRLAKNIENFIGYIGDIFKKMRSTSVSLDKISKEMEGSVHYLSEASQSQAASTEESSAAIEEIAASLTHVTSLVAAEAANSQHANLCSSQLQTDIEHTSSRLSELGEIAKLSATQALEGKEKINLATKSLSRMRETASKINSITHLIKDIADQTNLLSLNASIEAARVGEHGHGFSVVADEIGKLANKSISSVNDISNLISSANCAVDQGSSDVNDAADALLETIDDINQIQKELDDMVNLIRLQVVEVDSIARIIENVSDESLQIETATNEQKISINQIASSIELISSESQSIASNSSELAIVSDIIYKQASELKSMTSDFKI</sequence>
<feature type="domain" description="Methyl-accepting transducer" evidence="5">
    <location>
        <begin position="395"/>
        <end position="659"/>
    </location>
</feature>
<keyword evidence="4" id="KW-0812">Transmembrane</keyword>
<dbReference type="GO" id="GO:0005886">
    <property type="term" value="C:plasma membrane"/>
    <property type="evidence" value="ECO:0007669"/>
    <property type="project" value="TreeGrafter"/>
</dbReference>
<name>A0A4R9LR19_9LEPT</name>
<dbReference type="AlphaFoldDB" id="A0A4R9LR19"/>
<organism evidence="7 8">
    <name type="scientific">Leptospira ilyithenensis</name>
    <dbReference type="NCBI Taxonomy" id="2484901"/>
    <lineage>
        <taxon>Bacteria</taxon>
        <taxon>Pseudomonadati</taxon>
        <taxon>Spirochaetota</taxon>
        <taxon>Spirochaetia</taxon>
        <taxon>Leptospirales</taxon>
        <taxon>Leptospiraceae</taxon>
        <taxon>Leptospira</taxon>
    </lineage>
</organism>
<evidence type="ECO:0000256" key="2">
    <source>
        <dbReference type="ARBA" id="ARBA00029447"/>
    </source>
</evidence>
<dbReference type="PANTHER" id="PTHR43531">
    <property type="entry name" value="PROTEIN ICFG"/>
    <property type="match status" value="1"/>
</dbReference>
<keyword evidence="3" id="KW-0807">Transducer</keyword>
<protein>
    <submittedName>
        <fullName evidence="7">Methyl-accepting chemotaxis protein</fullName>
    </submittedName>
</protein>
<evidence type="ECO:0000256" key="1">
    <source>
        <dbReference type="ARBA" id="ARBA00022500"/>
    </source>
</evidence>
<evidence type="ECO:0000259" key="6">
    <source>
        <dbReference type="PROSITE" id="PS50885"/>
    </source>
</evidence>
<dbReference type="PROSITE" id="PS50885">
    <property type="entry name" value="HAMP"/>
    <property type="match status" value="1"/>
</dbReference>
<dbReference type="PANTHER" id="PTHR43531:SF11">
    <property type="entry name" value="METHYL-ACCEPTING CHEMOTAXIS PROTEIN 3"/>
    <property type="match status" value="1"/>
</dbReference>
<feature type="transmembrane region" description="Helical" evidence="4">
    <location>
        <begin position="316"/>
        <end position="336"/>
    </location>
</feature>
<evidence type="ECO:0000256" key="3">
    <source>
        <dbReference type="PROSITE-ProRule" id="PRU00284"/>
    </source>
</evidence>
<keyword evidence="8" id="KW-1185">Reference proteome</keyword>
<evidence type="ECO:0000259" key="5">
    <source>
        <dbReference type="PROSITE" id="PS50111"/>
    </source>
</evidence>
<dbReference type="RefSeq" id="WP_135764210.1">
    <property type="nucleotide sequence ID" value="NZ_RQHV01000043.1"/>
</dbReference>
<dbReference type="Pfam" id="PF00672">
    <property type="entry name" value="HAMP"/>
    <property type="match status" value="1"/>
</dbReference>
<reference evidence="7" key="1">
    <citation type="journal article" date="2019" name="PLoS Negl. Trop. Dis.">
        <title>Revisiting the worldwide diversity of Leptospira species in the environment.</title>
        <authorList>
            <person name="Vincent A.T."/>
            <person name="Schiettekatte O."/>
            <person name="Bourhy P."/>
            <person name="Veyrier F.J."/>
            <person name="Picardeau M."/>
        </authorList>
    </citation>
    <scope>NUCLEOTIDE SEQUENCE [LARGE SCALE GENOMIC DNA]</scope>
    <source>
        <strain evidence="7">201400974</strain>
    </source>
</reference>
<dbReference type="GO" id="GO:0006935">
    <property type="term" value="P:chemotaxis"/>
    <property type="evidence" value="ECO:0007669"/>
    <property type="project" value="UniProtKB-KW"/>
</dbReference>
<dbReference type="EMBL" id="RQHV01000043">
    <property type="protein sequence ID" value="TGN10576.1"/>
    <property type="molecule type" value="Genomic_DNA"/>
</dbReference>
<keyword evidence="4" id="KW-1133">Transmembrane helix</keyword>
<dbReference type="SUPFAM" id="SSF58104">
    <property type="entry name" value="Methyl-accepting chemotaxis protein (MCP) signaling domain"/>
    <property type="match status" value="1"/>
</dbReference>
<dbReference type="Pfam" id="PF00015">
    <property type="entry name" value="MCPsignal"/>
    <property type="match status" value="1"/>
</dbReference>
<dbReference type="SMART" id="SM00304">
    <property type="entry name" value="HAMP"/>
    <property type="match status" value="1"/>
</dbReference>
<gene>
    <name evidence="7" type="ORF">EHS11_09835</name>
</gene>
<evidence type="ECO:0000313" key="7">
    <source>
        <dbReference type="EMBL" id="TGN10576.1"/>
    </source>
</evidence>
<dbReference type="PROSITE" id="PS50111">
    <property type="entry name" value="CHEMOTAXIS_TRANSDUC_2"/>
    <property type="match status" value="1"/>
</dbReference>
<keyword evidence="1" id="KW-0145">Chemotaxis</keyword>
<proteinExistence type="inferred from homology"/>
<dbReference type="SMART" id="SM00283">
    <property type="entry name" value="MA"/>
    <property type="match status" value="1"/>
</dbReference>
<dbReference type="Gene3D" id="1.10.287.950">
    <property type="entry name" value="Methyl-accepting chemotaxis protein"/>
    <property type="match status" value="1"/>
</dbReference>
<dbReference type="GO" id="GO:0004888">
    <property type="term" value="F:transmembrane signaling receptor activity"/>
    <property type="evidence" value="ECO:0007669"/>
    <property type="project" value="TreeGrafter"/>
</dbReference>
<comment type="similarity">
    <text evidence="2">Belongs to the methyl-accepting chemotaxis (MCP) protein family.</text>
</comment>
<dbReference type="Proteomes" id="UP000298264">
    <property type="component" value="Unassembled WGS sequence"/>
</dbReference>
<feature type="domain" description="HAMP" evidence="6">
    <location>
        <begin position="337"/>
        <end position="390"/>
    </location>
</feature>
<dbReference type="InterPro" id="IPR003660">
    <property type="entry name" value="HAMP_dom"/>
</dbReference>
<comment type="caution">
    <text evidence="7">The sequence shown here is derived from an EMBL/GenBank/DDBJ whole genome shotgun (WGS) entry which is preliminary data.</text>
</comment>
<dbReference type="GO" id="GO:0007165">
    <property type="term" value="P:signal transduction"/>
    <property type="evidence" value="ECO:0007669"/>
    <property type="project" value="UniProtKB-KW"/>
</dbReference>
<accession>A0A4R9LR19</accession>
<evidence type="ECO:0000256" key="4">
    <source>
        <dbReference type="SAM" id="Phobius"/>
    </source>
</evidence>
<dbReference type="InterPro" id="IPR004089">
    <property type="entry name" value="MCPsignal_dom"/>
</dbReference>
<dbReference type="InterPro" id="IPR051310">
    <property type="entry name" value="MCP_chemotaxis"/>
</dbReference>
<feature type="transmembrane region" description="Helical" evidence="4">
    <location>
        <begin position="14"/>
        <end position="33"/>
    </location>
</feature>
<keyword evidence="4" id="KW-0472">Membrane</keyword>
<dbReference type="OrthoDB" id="9816519at2"/>
<evidence type="ECO:0000313" key="8">
    <source>
        <dbReference type="Proteomes" id="UP000298264"/>
    </source>
</evidence>